<dbReference type="SUPFAM" id="SSF53597">
    <property type="entry name" value="Dihydrofolate reductase-like"/>
    <property type="match status" value="1"/>
</dbReference>
<dbReference type="InterPro" id="IPR002734">
    <property type="entry name" value="RibDG_C"/>
</dbReference>
<dbReference type="NCBIfam" id="TIGR00326">
    <property type="entry name" value="eubact_ribD"/>
    <property type="match status" value="1"/>
</dbReference>
<keyword evidence="12" id="KW-0511">Multifunctional enzyme</keyword>
<keyword evidence="11 13" id="KW-0560">Oxidoreductase</keyword>
<comment type="function">
    <text evidence="1 13">Converts 2,5-diamino-6-(ribosylamino)-4(3h)-pyrimidinone 5'-phosphate into 5-amino-6-(ribosylamino)-2,4(1h,3h)-pyrimidinedione 5'-phosphate.</text>
</comment>
<dbReference type="PANTHER" id="PTHR38011">
    <property type="entry name" value="DIHYDROFOLATE REDUCTASE FAMILY PROTEIN (AFU_ORTHOLOGUE AFUA_8G06820)"/>
    <property type="match status" value="1"/>
</dbReference>
<dbReference type="InterPro" id="IPR016192">
    <property type="entry name" value="APOBEC/CMP_deaminase_Zn-bd"/>
</dbReference>
<protein>
    <recommendedName>
        <fullName evidence="13">Riboflavin biosynthesis protein RibD</fullName>
    </recommendedName>
    <domain>
        <recommendedName>
            <fullName evidence="13">Diaminohydroxyphosphoribosylaminopyrimidine deaminase</fullName>
            <shortName evidence="13">DRAP deaminase</shortName>
            <ecNumber evidence="13">3.5.4.26</ecNumber>
        </recommendedName>
        <alternativeName>
            <fullName evidence="13">Riboflavin-specific deaminase</fullName>
        </alternativeName>
    </domain>
    <domain>
        <recommendedName>
            <fullName evidence="13">5-amino-6-(5-phosphoribosylamino)uracil reductase</fullName>
            <ecNumber evidence="13">1.1.1.193</ecNumber>
        </recommendedName>
        <alternativeName>
            <fullName evidence="13">HTP reductase</fullName>
        </alternativeName>
    </domain>
</protein>
<dbReference type="SUPFAM" id="SSF53927">
    <property type="entry name" value="Cytidine deaminase-like"/>
    <property type="match status" value="1"/>
</dbReference>
<dbReference type="Gene3D" id="3.40.430.10">
    <property type="entry name" value="Dihydrofolate Reductase, subunit A"/>
    <property type="match status" value="1"/>
</dbReference>
<dbReference type="InterPro" id="IPR050765">
    <property type="entry name" value="Riboflavin_Biosynth_HTPR"/>
</dbReference>
<feature type="binding site" evidence="15">
    <location>
        <position position="210"/>
    </location>
    <ligand>
        <name>substrate</name>
    </ligand>
</feature>
<evidence type="ECO:0000256" key="15">
    <source>
        <dbReference type="PIRSR" id="PIRSR006769-2"/>
    </source>
</evidence>
<dbReference type="CDD" id="cd01284">
    <property type="entry name" value="Riboflavin_deaminase-reductase"/>
    <property type="match status" value="1"/>
</dbReference>
<feature type="binding site" evidence="15">
    <location>
        <position position="297"/>
    </location>
    <ligand>
        <name>substrate</name>
    </ligand>
</feature>
<evidence type="ECO:0000256" key="9">
    <source>
        <dbReference type="ARBA" id="ARBA00022833"/>
    </source>
</evidence>
<dbReference type="GO" id="GO:0009231">
    <property type="term" value="P:riboflavin biosynthetic process"/>
    <property type="evidence" value="ECO:0007669"/>
    <property type="project" value="UniProtKB-KW"/>
</dbReference>
<dbReference type="Pfam" id="PF01872">
    <property type="entry name" value="RibD_C"/>
    <property type="match status" value="1"/>
</dbReference>
<evidence type="ECO:0000313" key="19">
    <source>
        <dbReference type="Proteomes" id="UP000886744"/>
    </source>
</evidence>
<dbReference type="Pfam" id="PF00383">
    <property type="entry name" value="dCMP_cyt_deam_1"/>
    <property type="match status" value="1"/>
</dbReference>
<organism evidence="18 19">
    <name type="scientific">Candidatus Coprenecus avistercoris</name>
    <dbReference type="NCBI Taxonomy" id="2840730"/>
    <lineage>
        <taxon>Bacteria</taxon>
        <taxon>Pseudomonadati</taxon>
        <taxon>Bacteroidota</taxon>
        <taxon>Bacteroidia</taxon>
        <taxon>Bacteroidales</taxon>
        <taxon>Rikenellaceae</taxon>
        <taxon>Rikenellaceae incertae sedis</taxon>
        <taxon>Candidatus Coprenecus</taxon>
    </lineage>
</organism>
<dbReference type="AlphaFoldDB" id="A0A9D1E1Q8"/>
<comment type="cofactor">
    <cofactor evidence="13 16">
        <name>Zn(2+)</name>
        <dbReference type="ChEBI" id="CHEBI:29105"/>
    </cofactor>
    <text evidence="13 16">Binds 1 zinc ion.</text>
</comment>
<dbReference type="EMBL" id="DVHI01000070">
    <property type="protein sequence ID" value="HIR62973.1"/>
    <property type="molecule type" value="Genomic_DNA"/>
</dbReference>
<evidence type="ECO:0000256" key="4">
    <source>
        <dbReference type="ARBA" id="ARBA00005259"/>
    </source>
</evidence>
<evidence type="ECO:0000313" key="18">
    <source>
        <dbReference type="EMBL" id="HIR62973.1"/>
    </source>
</evidence>
<dbReference type="GO" id="GO:0008270">
    <property type="term" value="F:zinc ion binding"/>
    <property type="evidence" value="ECO:0007669"/>
    <property type="project" value="InterPro"/>
</dbReference>
<feature type="binding site" evidence="15">
    <location>
        <position position="173"/>
    </location>
    <ligand>
        <name>NADP(+)</name>
        <dbReference type="ChEBI" id="CHEBI:58349"/>
    </ligand>
</feature>
<feature type="binding site" evidence="15">
    <location>
        <position position="157"/>
    </location>
    <ligand>
        <name>NADP(+)</name>
        <dbReference type="ChEBI" id="CHEBI:58349"/>
    </ligand>
</feature>
<dbReference type="InterPro" id="IPR004794">
    <property type="entry name" value="Eubact_RibD"/>
</dbReference>
<dbReference type="EC" id="1.1.1.193" evidence="13"/>
<reference evidence="18" key="2">
    <citation type="journal article" date="2021" name="PeerJ">
        <title>Extensive microbial diversity within the chicken gut microbiome revealed by metagenomics and culture.</title>
        <authorList>
            <person name="Gilroy R."/>
            <person name="Ravi A."/>
            <person name="Getino M."/>
            <person name="Pursley I."/>
            <person name="Horton D.L."/>
            <person name="Alikhan N.F."/>
            <person name="Baker D."/>
            <person name="Gharbi K."/>
            <person name="Hall N."/>
            <person name="Watson M."/>
            <person name="Adriaenssens E.M."/>
            <person name="Foster-Nyarko E."/>
            <person name="Jarju S."/>
            <person name="Secka A."/>
            <person name="Antonio M."/>
            <person name="Oren A."/>
            <person name="Chaudhuri R.R."/>
            <person name="La Ragione R."/>
            <person name="Hildebrand F."/>
            <person name="Pallen M.J."/>
        </authorList>
    </citation>
    <scope>NUCLEOTIDE SEQUENCE</scope>
    <source>
        <strain evidence="18">ChiHjej13B12-12457</strain>
    </source>
</reference>
<sequence length="376" mass="40505">MCNDEDIKYMRMAIALAERGRGHVGPNPMVGAVIVRDGRVLAQGWHHVCGSLHAERDALASCSESVEGATMYVTLEPCCHHGKQPPCTDAIIAAGISRVVMAMTDPNPLVAGHGAAILREHGIEVTSGVLEDEARHLNRIFIKYITTRRPWVVLKWAMTLDGRIAAVSGDSKWVSGEQSRRLVHELRGRYMGIVAGKGTVLADDPMLNCRLDGMRQPVRIIVDSKASMPPDCQLARTAREYRTVVAHTDMVETQRFEALRSCGVETLLCSCGADGMVNLEDMLGQLGAMGLDSVLVEGGGELNWSLVRSGLVDEFYVFVAPKIVGGRAAKGPVGGSGFGTMAAACGLRVDSVTMVGEDVLIHGFSSKYDKSKCLQE</sequence>
<feature type="binding site" evidence="15">
    <location>
        <position position="207"/>
    </location>
    <ligand>
        <name>substrate</name>
    </ligand>
</feature>
<evidence type="ECO:0000256" key="16">
    <source>
        <dbReference type="PIRSR" id="PIRSR006769-3"/>
    </source>
</evidence>
<evidence type="ECO:0000256" key="10">
    <source>
        <dbReference type="ARBA" id="ARBA00022857"/>
    </source>
</evidence>
<feature type="binding site" evidence="16">
    <location>
        <position position="53"/>
    </location>
    <ligand>
        <name>Zn(2+)</name>
        <dbReference type="ChEBI" id="CHEBI:29105"/>
        <note>catalytic</note>
    </ligand>
</feature>
<keyword evidence="7 13" id="KW-0479">Metal-binding</keyword>
<keyword evidence="8 13" id="KW-0378">Hydrolase</keyword>
<feature type="binding site" evidence="16">
    <location>
        <position position="78"/>
    </location>
    <ligand>
        <name>Zn(2+)</name>
        <dbReference type="ChEBI" id="CHEBI:29105"/>
        <note>catalytic</note>
    </ligand>
</feature>
<evidence type="ECO:0000256" key="1">
    <source>
        <dbReference type="ARBA" id="ARBA00002151"/>
    </source>
</evidence>
<dbReference type="PANTHER" id="PTHR38011:SF7">
    <property type="entry name" value="2,5-DIAMINO-6-RIBOSYLAMINO-4(3H)-PYRIMIDINONE 5'-PHOSPHATE REDUCTASE"/>
    <property type="match status" value="1"/>
</dbReference>
<comment type="similarity">
    <text evidence="4 13">In the N-terminal section; belongs to the cytidine and deoxycytidylate deaminase family.</text>
</comment>
<dbReference type="NCBIfam" id="TIGR00227">
    <property type="entry name" value="ribD_Cterm"/>
    <property type="match status" value="1"/>
</dbReference>
<dbReference type="PIRSF" id="PIRSF006769">
    <property type="entry name" value="RibD"/>
    <property type="match status" value="1"/>
</dbReference>
<dbReference type="InterPro" id="IPR016193">
    <property type="entry name" value="Cytidine_deaminase-like"/>
</dbReference>
<comment type="catalytic activity">
    <reaction evidence="13">
        <text>5-amino-6-(5-phospho-D-ribitylamino)uracil + NADP(+) = 5-amino-6-(5-phospho-D-ribosylamino)uracil + NADPH + H(+)</text>
        <dbReference type="Rhea" id="RHEA:17845"/>
        <dbReference type="ChEBI" id="CHEBI:15378"/>
        <dbReference type="ChEBI" id="CHEBI:57783"/>
        <dbReference type="ChEBI" id="CHEBI:58349"/>
        <dbReference type="ChEBI" id="CHEBI:58421"/>
        <dbReference type="ChEBI" id="CHEBI:58453"/>
        <dbReference type="EC" id="1.1.1.193"/>
    </reaction>
</comment>
<reference evidence="18" key="1">
    <citation type="submission" date="2020-10" db="EMBL/GenBank/DDBJ databases">
        <authorList>
            <person name="Gilroy R."/>
        </authorList>
    </citation>
    <scope>NUCLEOTIDE SEQUENCE</scope>
    <source>
        <strain evidence="18">ChiHjej13B12-12457</strain>
    </source>
</reference>
<keyword evidence="6 13" id="KW-0686">Riboflavin biosynthesis</keyword>
<feature type="binding site" evidence="15">
    <location>
        <position position="199"/>
    </location>
    <ligand>
        <name>NADP(+)</name>
        <dbReference type="ChEBI" id="CHEBI:58349"/>
    </ligand>
</feature>
<dbReference type="Proteomes" id="UP000886744">
    <property type="component" value="Unassembled WGS sequence"/>
</dbReference>
<accession>A0A9D1E1Q8</accession>
<proteinExistence type="inferred from homology"/>
<feature type="binding site" evidence="15">
    <location>
        <position position="171"/>
    </location>
    <ligand>
        <name>substrate</name>
    </ligand>
</feature>
<comment type="catalytic activity">
    <reaction evidence="13">
        <text>2,5-diamino-6-hydroxy-4-(5-phosphoribosylamino)-pyrimidine + H2O + H(+) = 5-amino-6-(5-phospho-D-ribosylamino)uracil + NH4(+)</text>
        <dbReference type="Rhea" id="RHEA:21868"/>
        <dbReference type="ChEBI" id="CHEBI:15377"/>
        <dbReference type="ChEBI" id="CHEBI:15378"/>
        <dbReference type="ChEBI" id="CHEBI:28938"/>
        <dbReference type="ChEBI" id="CHEBI:58453"/>
        <dbReference type="ChEBI" id="CHEBI:58614"/>
        <dbReference type="EC" id="3.5.4.26"/>
    </reaction>
</comment>
<dbReference type="InterPro" id="IPR002125">
    <property type="entry name" value="CMP_dCMP_dom"/>
</dbReference>
<dbReference type="InterPro" id="IPR011549">
    <property type="entry name" value="RibD_C"/>
</dbReference>
<evidence type="ECO:0000256" key="3">
    <source>
        <dbReference type="ARBA" id="ARBA00004910"/>
    </source>
</evidence>
<evidence type="ECO:0000256" key="14">
    <source>
        <dbReference type="PIRSR" id="PIRSR006769-1"/>
    </source>
</evidence>
<dbReference type="PROSITE" id="PS51747">
    <property type="entry name" value="CYT_DCMP_DEAMINASES_2"/>
    <property type="match status" value="1"/>
</dbReference>
<feature type="active site" description="Proton donor" evidence="14">
    <location>
        <position position="55"/>
    </location>
</feature>
<comment type="pathway">
    <text evidence="3 13">Cofactor biosynthesis; riboflavin biosynthesis; 5-amino-6-(D-ribitylamino)uracil from GTP: step 3/4.</text>
</comment>
<evidence type="ECO:0000256" key="7">
    <source>
        <dbReference type="ARBA" id="ARBA00022723"/>
    </source>
</evidence>
<dbReference type="GO" id="GO:0050661">
    <property type="term" value="F:NADP binding"/>
    <property type="evidence" value="ECO:0007669"/>
    <property type="project" value="InterPro"/>
</dbReference>
<comment type="similarity">
    <text evidence="5 13">In the C-terminal section; belongs to the HTP reductase family.</text>
</comment>
<evidence type="ECO:0000256" key="13">
    <source>
        <dbReference type="PIRNR" id="PIRNR006769"/>
    </source>
</evidence>
<comment type="caution">
    <text evidence="18">The sequence shown here is derived from an EMBL/GenBank/DDBJ whole genome shotgun (WGS) entry which is preliminary data.</text>
</comment>
<dbReference type="GO" id="GO:0008835">
    <property type="term" value="F:diaminohydroxyphosphoribosylaminopyrimidine deaminase activity"/>
    <property type="evidence" value="ECO:0007669"/>
    <property type="project" value="UniProtKB-EC"/>
</dbReference>
<evidence type="ECO:0000256" key="6">
    <source>
        <dbReference type="ARBA" id="ARBA00022619"/>
    </source>
</evidence>
<feature type="binding site" evidence="15">
    <location>
        <position position="224"/>
    </location>
    <ligand>
        <name>NADP(+)</name>
        <dbReference type="ChEBI" id="CHEBI:58349"/>
    </ligand>
</feature>
<dbReference type="PROSITE" id="PS00903">
    <property type="entry name" value="CYT_DCMP_DEAMINASES_1"/>
    <property type="match status" value="1"/>
</dbReference>
<dbReference type="FunFam" id="3.40.140.10:FF:000025">
    <property type="entry name" value="Riboflavin biosynthesis protein RibD"/>
    <property type="match status" value="1"/>
</dbReference>
<dbReference type="EC" id="3.5.4.26" evidence="13"/>
<feature type="binding site" evidence="15">
    <location>
        <begin position="299"/>
        <end position="305"/>
    </location>
    <ligand>
        <name>NADP(+)</name>
        <dbReference type="ChEBI" id="CHEBI:58349"/>
    </ligand>
</feature>
<evidence type="ECO:0000256" key="8">
    <source>
        <dbReference type="ARBA" id="ARBA00022801"/>
    </source>
</evidence>
<feature type="binding site" evidence="15">
    <location>
        <position position="203"/>
    </location>
    <ligand>
        <name>substrate</name>
    </ligand>
</feature>
<evidence type="ECO:0000256" key="12">
    <source>
        <dbReference type="ARBA" id="ARBA00023268"/>
    </source>
</evidence>
<evidence type="ECO:0000256" key="2">
    <source>
        <dbReference type="ARBA" id="ARBA00004882"/>
    </source>
</evidence>
<feature type="binding site" evidence="16">
    <location>
        <position position="87"/>
    </location>
    <ligand>
        <name>Zn(2+)</name>
        <dbReference type="ChEBI" id="CHEBI:29105"/>
        <note>catalytic</note>
    </ligand>
</feature>
<evidence type="ECO:0000259" key="17">
    <source>
        <dbReference type="PROSITE" id="PS51747"/>
    </source>
</evidence>
<evidence type="ECO:0000256" key="5">
    <source>
        <dbReference type="ARBA" id="ARBA00007417"/>
    </source>
</evidence>
<feature type="domain" description="CMP/dCMP-type deaminase" evidence="17">
    <location>
        <begin position="4"/>
        <end position="126"/>
    </location>
</feature>
<gene>
    <name evidence="18" type="primary">ribD</name>
    <name evidence="18" type="ORF">IAC94_05575</name>
</gene>
<dbReference type="InterPro" id="IPR024072">
    <property type="entry name" value="DHFR-like_dom_sf"/>
</dbReference>
<keyword evidence="10 13" id="KW-0521">NADP</keyword>
<keyword evidence="9 13" id="KW-0862">Zinc</keyword>
<evidence type="ECO:0000256" key="11">
    <source>
        <dbReference type="ARBA" id="ARBA00023002"/>
    </source>
</evidence>
<feature type="binding site" evidence="15">
    <location>
        <position position="187"/>
    </location>
    <ligand>
        <name>substrate</name>
    </ligand>
</feature>
<name>A0A9D1E1Q8_9BACT</name>
<comment type="pathway">
    <text evidence="2 13">Cofactor biosynthesis; riboflavin biosynthesis; 5-amino-6-(D-ribitylamino)uracil from GTP: step 2/4.</text>
</comment>
<dbReference type="Gene3D" id="3.40.140.10">
    <property type="entry name" value="Cytidine Deaminase, domain 2"/>
    <property type="match status" value="1"/>
</dbReference>
<dbReference type="GO" id="GO:0008703">
    <property type="term" value="F:5-amino-6-(5-phosphoribosylamino)uracil reductase activity"/>
    <property type="evidence" value="ECO:0007669"/>
    <property type="project" value="UniProtKB-EC"/>
</dbReference>